<dbReference type="EMBL" id="OY731401">
    <property type="protein sequence ID" value="CAJ1948510.1"/>
    <property type="molecule type" value="Genomic_DNA"/>
</dbReference>
<keyword evidence="2" id="KW-1185">Reference proteome</keyword>
<sequence>MPATALHQTSWQNVRWRSDVRIGERSSGHLRFVGVVCLRFLCRRSGRWRRGGGDSEGRAATMSQREKWVECVFEDREMENDE</sequence>
<organism evidence="1 2">
    <name type="scientific">Sphenostylis stenocarpa</name>
    <dbReference type="NCBI Taxonomy" id="92480"/>
    <lineage>
        <taxon>Eukaryota</taxon>
        <taxon>Viridiplantae</taxon>
        <taxon>Streptophyta</taxon>
        <taxon>Embryophyta</taxon>
        <taxon>Tracheophyta</taxon>
        <taxon>Spermatophyta</taxon>
        <taxon>Magnoliopsida</taxon>
        <taxon>eudicotyledons</taxon>
        <taxon>Gunneridae</taxon>
        <taxon>Pentapetalae</taxon>
        <taxon>rosids</taxon>
        <taxon>fabids</taxon>
        <taxon>Fabales</taxon>
        <taxon>Fabaceae</taxon>
        <taxon>Papilionoideae</taxon>
        <taxon>50 kb inversion clade</taxon>
        <taxon>NPAAA clade</taxon>
        <taxon>indigoferoid/millettioid clade</taxon>
        <taxon>Phaseoleae</taxon>
        <taxon>Sphenostylis</taxon>
    </lineage>
</organism>
<dbReference type="Proteomes" id="UP001189624">
    <property type="component" value="Chromosome 4"/>
</dbReference>
<protein>
    <submittedName>
        <fullName evidence="1">Uncharacterized protein</fullName>
    </submittedName>
</protein>
<gene>
    <name evidence="1" type="ORF">AYBTSS11_LOCUS13227</name>
</gene>
<name>A0AA86S9K5_9FABA</name>
<proteinExistence type="predicted"/>
<reference evidence="1" key="1">
    <citation type="submission" date="2023-10" db="EMBL/GenBank/DDBJ databases">
        <authorList>
            <person name="Domelevo Entfellner J.-B."/>
        </authorList>
    </citation>
    <scope>NUCLEOTIDE SEQUENCE</scope>
</reference>
<dbReference type="Gramene" id="rna-AYBTSS11_LOCUS13227">
    <property type="protein sequence ID" value="CAJ1948510.1"/>
    <property type="gene ID" value="gene-AYBTSS11_LOCUS13227"/>
</dbReference>
<evidence type="ECO:0000313" key="1">
    <source>
        <dbReference type="EMBL" id="CAJ1948510.1"/>
    </source>
</evidence>
<dbReference type="AlphaFoldDB" id="A0AA86S9K5"/>
<evidence type="ECO:0000313" key="2">
    <source>
        <dbReference type="Proteomes" id="UP001189624"/>
    </source>
</evidence>
<accession>A0AA86S9K5</accession>